<comment type="caution">
    <text evidence="2">The sequence shown here is derived from an EMBL/GenBank/DDBJ whole genome shotgun (WGS) entry which is preliminary data.</text>
</comment>
<protein>
    <submittedName>
        <fullName evidence="2">Putative membrane protein YkgB</fullName>
    </submittedName>
</protein>
<feature type="transmembrane region" description="Helical" evidence="1">
    <location>
        <begin position="28"/>
        <end position="47"/>
    </location>
</feature>
<proteinExistence type="predicted"/>
<evidence type="ECO:0000256" key="1">
    <source>
        <dbReference type="SAM" id="Phobius"/>
    </source>
</evidence>
<keyword evidence="1" id="KW-1133">Transmembrane helix</keyword>
<organism evidence="2 3">
    <name type="scientific">Pedobacter cryoconitis</name>
    <dbReference type="NCBI Taxonomy" id="188932"/>
    <lineage>
        <taxon>Bacteria</taxon>
        <taxon>Pseudomonadati</taxon>
        <taxon>Bacteroidota</taxon>
        <taxon>Sphingobacteriia</taxon>
        <taxon>Sphingobacteriales</taxon>
        <taxon>Sphingobacteriaceae</taxon>
        <taxon>Pedobacter</taxon>
    </lineage>
</organism>
<dbReference type="Proteomes" id="UP000537204">
    <property type="component" value="Unassembled WGS sequence"/>
</dbReference>
<dbReference type="AlphaFoldDB" id="A0A7W9DX34"/>
<accession>A0A7W9DX34</accession>
<dbReference type="RefSeq" id="WP_183878371.1">
    <property type="nucleotide sequence ID" value="NZ_JACHCD010000002.1"/>
</dbReference>
<evidence type="ECO:0000313" key="3">
    <source>
        <dbReference type="Proteomes" id="UP000537204"/>
    </source>
</evidence>
<dbReference type="EMBL" id="JACHCE010000001">
    <property type="protein sequence ID" value="MBB5634506.1"/>
    <property type="molecule type" value="Genomic_DNA"/>
</dbReference>
<reference evidence="2 3" key="1">
    <citation type="submission" date="2020-08" db="EMBL/GenBank/DDBJ databases">
        <title>Genomic Encyclopedia of Type Strains, Phase IV (KMG-V): Genome sequencing to study the core and pangenomes of soil and plant-associated prokaryotes.</title>
        <authorList>
            <person name="Whitman W."/>
        </authorList>
    </citation>
    <scope>NUCLEOTIDE SEQUENCE [LARGE SCALE GENOMIC DNA]</scope>
    <source>
        <strain evidence="2 3">S3M1</strain>
    </source>
</reference>
<feature type="transmembrane region" description="Helical" evidence="1">
    <location>
        <begin position="67"/>
        <end position="89"/>
    </location>
</feature>
<feature type="transmembrane region" description="Helical" evidence="1">
    <location>
        <begin position="134"/>
        <end position="151"/>
    </location>
</feature>
<feature type="transmembrane region" description="Helical" evidence="1">
    <location>
        <begin position="96"/>
        <end position="114"/>
    </location>
</feature>
<gene>
    <name evidence="2" type="ORF">HDE68_000391</name>
</gene>
<keyword evidence="1" id="KW-0812">Transmembrane</keyword>
<keyword evidence="1" id="KW-0472">Membrane</keyword>
<sequence length="180" mass="20044">MKAYHIMSFLIKTENKAVEWKARNGLNILRISLGLIFIWFGILKFFPGVSAAEVIAGRTIEKLTFGIILPPVSLPLLAVWECIIGLGLISKKWLGLTLLLLYFQMAGTFLPLVFFPDETFVRSLLIPTLLGQYIIKNIVLLSGGIVIGATVKGGRLTASDRAELKMTALKLLPYTYYKKL</sequence>
<name>A0A7W9DX34_9SPHI</name>
<evidence type="ECO:0000313" key="2">
    <source>
        <dbReference type="EMBL" id="MBB5634506.1"/>
    </source>
</evidence>